<protein>
    <recommendedName>
        <fullName evidence="6">Cytochrome c domain-containing protein</fullName>
    </recommendedName>
</protein>
<evidence type="ECO:0000313" key="7">
    <source>
        <dbReference type="EMBL" id="AGH95724.1"/>
    </source>
</evidence>
<dbReference type="PANTHER" id="PTHR40394:SF2">
    <property type="entry name" value="QUINOL:CYTOCHROME C OXIDOREDUCTASE MEMBRANE PROTEIN"/>
    <property type="match status" value="1"/>
</dbReference>
<dbReference type="GO" id="GO:0046872">
    <property type="term" value="F:metal ion binding"/>
    <property type="evidence" value="ECO:0007669"/>
    <property type="project" value="UniProtKB-KW"/>
</dbReference>
<dbReference type="PROSITE" id="PS51007">
    <property type="entry name" value="CYTC"/>
    <property type="match status" value="1"/>
</dbReference>
<dbReference type="STRING" id="1184267.A11Q_1508"/>
<dbReference type="Pfam" id="PF13442">
    <property type="entry name" value="Cytochrome_CBB3"/>
    <property type="match status" value="1"/>
</dbReference>
<organism evidence="7 8">
    <name type="scientific">Pseudobdellovibrio exovorus JSS</name>
    <dbReference type="NCBI Taxonomy" id="1184267"/>
    <lineage>
        <taxon>Bacteria</taxon>
        <taxon>Pseudomonadati</taxon>
        <taxon>Bdellovibrionota</taxon>
        <taxon>Bdellovibrionia</taxon>
        <taxon>Bdellovibrionales</taxon>
        <taxon>Pseudobdellovibrionaceae</taxon>
        <taxon>Pseudobdellovibrio</taxon>
    </lineage>
</organism>
<dbReference type="AlphaFoldDB" id="M4VRB6"/>
<reference evidence="7 8" key="1">
    <citation type="journal article" date="2013" name="ISME J.">
        <title>By their genes ye shall know them: genomic signatures of predatory bacteria.</title>
        <authorList>
            <person name="Pasternak Z."/>
            <person name="Pietrokovski S."/>
            <person name="Rotem O."/>
            <person name="Gophna U."/>
            <person name="Lurie-Weinberger M.N."/>
            <person name="Jurkevitch E."/>
        </authorList>
    </citation>
    <scope>NUCLEOTIDE SEQUENCE [LARGE SCALE GENOMIC DNA]</scope>
    <source>
        <strain evidence="7 8">JSS</strain>
    </source>
</reference>
<evidence type="ECO:0000256" key="3">
    <source>
        <dbReference type="ARBA" id="ARBA00023004"/>
    </source>
</evidence>
<accession>M4VRB6</accession>
<dbReference type="HOGENOM" id="CLU_088548_0_0_7"/>
<dbReference type="PANTHER" id="PTHR40394">
    <property type="entry name" value="LIPOPROTEIN-RELATED"/>
    <property type="match status" value="1"/>
</dbReference>
<keyword evidence="2 4" id="KW-0479">Metal-binding</keyword>
<dbReference type="PATRIC" id="fig|1184267.3.peg.1525"/>
<proteinExistence type="predicted"/>
<dbReference type="SUPFAM" id="SSF46626">
    <property type="entry name" value="Cytochrome c"/>
    <property type="match status" value="1"/>
</dbReference>
<evidence type="ECO:0000259" key="6">
    <source>
        <dbReference type="PROSITE" id="PS51007"/>
    </source>
</evidence>
<keyword evidence="1 4" id="KW-0349">Heme</keyword>
<dbReference type="OrthoDB" id="5296980at2"/>
<evidence type="ECO:0000313" key="8">
    <source>
        <dbReference type="Proteomes" id="UP000012040"/>
    </source>
</evidence>
<evidence type="ECO:0000256" key="5">
    <source>
        <dbReference type="SAM" id="SignalP"/>
    </source>
</evidence>
<dbReference type="InterPro" id="IPR036909">
    <property type="entry name" value="Cyt_c-like_dom_sf"/>
</dbReference>
<evidence type="ECO:0000256" key="1">
    <source>
        <dbReference type="ARBA" id="ARBA00022617"/>
    </source>
</evidence>
<dbReference type="EMBL" id="CP003537">
    <property type="protein sequence ID" value="AGH95724.1"/>
    <property type="molecule type" value="Genomic_DNA"/>
</dbReference>
<evidence type="ECO:0000256" key="4">
    <source>
        <dbReference type="PROSITE-ProRule" id="PRU00433"/>
    </source>
</evidence>
<keyword evidence="3 4" id="KW-0408">Iron</keyword>
<gene>
    <name evidence="7" type="ORF">A11Q_1508</name>
</gene>
<dbReference type="RefSeq" id="WP_015470214.1">
    <property type="nucleotide sequence ID" value="NC_020813.1"/>
</dbReference>
<name>M4VRB6_9BACT</name>
<dbReference type="InterPro" id="IPR009056">
    <property type="entry name" value="Cyt_c-like_dom"/>
</dbReference>
<evidence type="ECO:0000256" key="2">
    <source>
        <dbReference type="ARBA" id="ARBA00022723"/>
    </source>
</evidence>
<sequence>MKILSHKSIVNLGMLCVAGTFAVLLSSCTDHSKPNVELIQDMMESQSIKSQEYDAESPNHAGMRVPPEGTQPVGFIPYRYANDLDGAIKNRNPLAGDYSEGTLKVGLKFYTTNCAICHGDRGEGGEHIPLAQTMALKPPSLLTDKVRGWTDGQMYHVITVGQGVMGPYASHIPQKYRWQVVNYIRTLQRDNK</sequence>
<feature type="signal peptide" evidence="5">
    <location>
        <begin position="1"/>
        <end position="22"/>
    </location>
</feature>
<dbReference type="Gene3D" id="1.10.760.10">
    <property type="entry name" value="Cytochrome c-like domain"/>
    <property type="match status" value="1"/>
</dbReference>
<feature type="domain" description="Cytochrome c" evidence="6">
    <location>
        <begin position="101"/>
        <end position="188"/>
    </location>
</feature>
<dbReference type="PROSITE" id="PS51257">
    <property type="entry name" value="PROKAR_LIPOPROTEIN"/>
    <property type="match status" value="1"/>
</dbReference>
<dbReference type="GO" id="GO:0020037">
    <property type="term" value="F:heme binding"/>
    <property type="evidence" value="ECO:0007669"/>
    <property type="project" value="InterPro"/>
</dbReference>
<keyword evidence="8" id="KW-1185">Reference proteome</keyword>
<dbReference type="KEGG" id="bex:A11Q_1508"/>
<feature type="chain" id="PRO_5004060460" description="Cytochrome c domain-containing protein" evidence="5">
    <location>
        <begin position="23"/>
        <end position="192"/>
    </location>
</feature>
<dbReference type="Proteomes" id="UP000012040">
    <property type="component" value="Chromosome"/>
</dbReference>
<keyword evidence="5" id="KW-0732">Signal</keyword>
<dbReference type="eggNOG" id="COG2010">
    <property type="taxonomic scope" value="Bacteria"/>
</dbReference>
<dbReference type="GO" id="GO:0009055">
    <property type="term" value="F:electron transfer activity"/>
    <property type="evidence" value="ECO:0007669"/>
    <property type="project" value="InterPro"/>
</dbReference>